<dbReference type="PANTHER" id="PTHR43194:SF2">
    <property type="entry name" value="PEROXISOMAL MEMBRANE PROTEIN LPX1"/>
    <property type="match status" value="1"/>
</dbReference>
<feature type="domain" description="Serine aminopeptidase S33" evidence="1">
    <location>
        <begin position="6"/>
        <end position="234"/>
    </location>
</feature>
<protein>
    <recommendedName>
        <fullName evidence="1">Serine aminopeptidase S33 domain-containing protein</fullName>
    </recommendedName>
</protein>
<evidence type="ECO:0000313" key="3">
    <source>
        <dbReference type="Proteomes" id="UP001358417"/>
    </source>
</evidence>
<reference evidence="2 3" key="1">
    <citation type="submission" date="2023-08" db="EMBL/GenBank/DDBJ databases">
        <title>Black Yeasts Isolated from many extreme environments.</title>
        <authorList>
            <person name="Coleine C."/>
            <person name="Stajich J.E."/>
            <person name="Selbmann L."/>
        </authorList>
    </citation>
    <scope>NUCLEOTIDE SEQUENCE [LARGE SCALE GENOMIC DNA]</scope>
    <source>
        <strain evidence="2 3">CCFEE 5792</strain>
    </source>
</reference>
<comment type="caution">
    <text evidence="2">The sequence shown here is derived from an EMBL/GenBank/DDBJ whole genome shotgun (WGS) entry which is preliminary data.</text>
</comment>
<dbReference type="Gene3D" id="3.40.50.1820">
    <property type="entry name" value="alpha/beta hydrolase"/>
    <property type="match status" value="1"/>
</dbReference>
<dbReference type="AlphaFoldDB" id="A0AAV9N8M6"/>
<dbReference type="RefSeq" id="XP_064704736.1">
    <property type="nucleotide sequence ID" value="XM_064847624.1"/>
</dbReference>
<dbReference type="GeneID" id="89972224"/>
<sequence length="236" mass="25360">MDSRHMFPGMGDMRHAYAPLSAHLAAHGYTVACMDNRGHGDSSLLFDGYKYGDEAIAQDFINIALDFGKGCPAVLAGCSFSAGSATIAAGKRPDLVAGIILLAPFLHNPKGLEDAVAPFSHAGDVRQTLGSFSVGVICQDIMASEEKAAKRATASRTSLNQGWRWRAFQQIVKGLDHSVVRPWITKVNAPVLVLMGDKDPDWPNPMDEANWVVSNVKDDRSITVQGTGHAPMLECP</sequence>
<dbReference type="InterPro" id="IPR022742">
    <property type="entry name" value="Hydrolase_4"/>
</dbReference>
<name>A0AAV9N8M6_9EURO</name>
<evidence type="ECO:0000313" key="2">
    <source>
        <dbReference type="EMBL" id="KAK5049926.1"/>
    </source>
</evidence>
<dbReference type="InterPro" id="IPR050228">
    <property type="entry name" value="Carboxylesterase_BioH"/>
</dbReference>
<organism evidence="2 3">
    <name type="scientific">Exophiala bonariae</name>
    <dbReference type="NCBI Taxonomy" id="1690606"/>
    <lineage>
        <taxon>Eukaryota</taxon>
        <taxon>Fungi</taxon>
        <taxon>Dikarya</taxon>
        <taxon>Ascomycota</taxon>
        <taxon>Pezizomycotina</taxon>
        <taxon>Eurotiomycetes</taxon>
        <taxon>Chaetothyriomycetidae</taxon>
        <taxon>Chaetothyriales</taxon>
        <taxon>Herpotrichiellaceae</taxon>
        <taxon>Exophiala</taxon>
    </lineage>
</organism>
<dbReference type="Pfam" id="PF12146">
    <property type="entry name" value="Hydrolase_4"/>
    <property type="match status" value="1"/>
</dbReference>
<dbReference type="EMBL" id="JAVRRD010000018">
    <property type="protein sequence ID" value="KAK5049926.1"/>
    <property type="molecule type" value="Genomic_DNA"/>
</dbReference>
<keyword evidence="3" id="KW-1185">Reference proteome</keyword>
<dbReference type="Proteomes" id="UP001358417">
    <property type="component" value="Unassembled WGS sequence"/>
</dbReference>
<evidence type="ECO:0000259" key="1">
    <source>
        <dbReference type="Pfam" id="PF12146"/>
    </source>
</evidence>
<dbReference type="PANTHER" id="PTHR43194">
    <property type="entry name" value="HYDROLASE ALPHA/BETA FOLD FAMILY"/>
    <property type="match status" value="1"/>
</dbReference>
<accession>A0AAV9N8M6</accession>
<dbReference type="SUPFAM" id="SSF53474">
    <property type="entry name" value="alpha/beta-Hydrolases"/>
    <property type="match status" value="1"/>
</dbReference>
<gene>
    <name evidence="2" type="ORF">LTR84_004045</name>
</gene>
<proteinExistence type="predicted"/>
<dbReference type="InterPro" id="IPR029058">
    <property type="entry name" value="AB_hydrolase_fold"/>
</dbReference>